<proteinExistence type="predicted"/>
<reference evidence="1 2" key="1">
    <citation type="submission" date="2019-08" db="EMBL/GenBank/DDBJ databases">
        <title>Whole genome of Aphis craccivora.</title>
        <authorList>
            <person name="Voronova N.V."/>
            <person name="Shulinski R.S."/>
            <person name="Bandarenka Y.V."/>
            <person name="Zhorov D.G."/>
            <person name="Warner D."/>
        </authorList>
    </citation>
    <scope>NUCLEOTIDE SEQUENCE [LARGE SCALE GENOMIC DNA]</scope>
    <source>
        <strain evidence="1">180601</strain>
        <tissue evidence="1">Whole Body</tissue>
    </source>
</reference>
<keyword evidence="2" id="KW-1185">Reference proteome</keyword>
<accession>A0A6G0Z1K9</accession>
<sequence>MMGIFKSIFYNFFYDFFQMFFIKSSLTAAGFDGISIKIIKHIANKIRSPLTHIYNLSIKNSIFLEKFEMAIIKSLFKMGI</sequence>
<protein>
    <submittedName>
        <fullName evidence="1">Reverse transcriptase domain-containing protein</fullName>
    </submittedName>
</protein>
<feature type="non-terminal residue" evidence="1">
    <location>
        <position position="80"/>
    </location>
</feature>
<comment type="caution">
    <text evidence="1">The sequence shown here is derived from an EMBL/GenBank/DDBJ whole genome shotgun (WGS) entry which is preliminary data.</text>
</comment>
<dbReference type="GO" id="GO:0003964">
    <property type="term" value="F:RNA-directed DNA polymerase activity"/>
    <property type="evidence" value="ECO:0007669"/>
    <property type="project" value="UniProtKB-KW"/>
</dbReference>
<keyword evidence="1" id="KW-0808">Transferase</keyword>
<keyword evidence="1" id="KW-0548">Nucleotidyltransferase</keyword>
<dbReference type="Proteomes" id="UP000478052">
    <property type="component" value="Unassembled WGS sequence"/>
</dbReference>
<keyword evidence="1" id="KW-0695">RNA-directed DNA polymerase</keyword>
<gene>
    <name evidence="1" type="ORF">FWK35_00008369</name>
</gene>
<dbReference type="AlphaFoldDB" id="A0A6G0Z1K9"/>
<dbReference type="OrthoDB" id="414730at2759"/>
<organism evidence="1 2">
    <name type="scientific">Aphis craccivora</name>
    <name type="common">Cowpea aphid</name>
    <dbReference type="NCBI Taxonomy" id="307492"/>
    <lineage>
        <taxon>Eukaryota</taxon>
        <taxon>Metazoa</taxon>
        <taxon>Ecdysozoa</taxon>
        <taxon>Arthropoda</taxon>
        <taxon>Hexapoda</taxon>
        <taxon>Insecta</taxon>
        <taxon>Pterygota</taxon>
        <taxon>Neoptera</taxon>
        <taxon>Paraneoptera</taxon>
        <taxon>Hemiptera</taxon>
        <taxon>Sternorrhyncha</taxon>
        <taxon>Aphidomorpha</taxon>
        <taxon>Aphidoidea</taxon>
        <taxon>Aphididae</taxon>
        <taxon>Aphidini</taxon>
        <taxon>Aphis</taxon>
        <taxon>Aphis</taxon>
    </lineage>
</organism>
<dbReference type="EMBL" id="VUJU01001694">
    <property type="protein sequence ID" value="KAF0764232.1"/>
    <property type="molecule type" value="Genomic_DNA"/>
</dbReference>
<evidence type="ECO:0000313" key="2">
    <source>
        <dbReference type="Proteomes" id="UP000478052"/>
    </source>
</evidence>
<evidence type="ECO:0000313" key="1">
    <source>
        <dbReference type="EMBL" id="KAF0764232.1"/>
    </source>
</evidence>
<name>A0A6G0Z1K9_APHCR</name>